<name>A0A953L7N7_9BACT</name>
<reference evidence="3" key="1">
    <citation type="submission" date="2021-06" db="EMBL/GenBank/DDBJ databases">
        <title>44 bacteria genomes isolated from Dapeng, Shenzhen.</title>
        <authorList>
            <person name="Zheng W."/>
            <person name="Yu S."/>
            <person name="Huang Y."/>
        </authorList>
    </citation>
    <scope>NUCLEOTIDE SEQUENCE</scope>
    <source>
        <strain evidence="3">DP5N28-2</strain>
    </source>
</reference>
<evidence type="ECO:0000256" key="1">
    <source>
        <dbReference type="SAM" id="MobiDB-lite"/>
    </source>
</evidence>
<sequence>MKALSLILIYKSENQRVQIGFQNDTSDTFKLQGDITFNGPEPILLKGTLPPESKSLMGEIPFDQINDYPHFEMELERHSSRGHAETITCKIKPKPKHFIKLTLLDAWENRPGRSYLVWKQSSNSDSLKSIPVSKRKPGSSQPKRTSNVIRDLSELAVFNRELDLHAEKLFDNAKSVPPDQIYQRQMKTFQWYMDKARSMNIDRVFIIHGVGSGRLKKAIANKLEFDPSVASYTNEHHPKYGFGATEVVFR</sequence>
<dbReference type="EMBL" id="JAHVHU010000002">
    <property type="protein sequence ID" value="MBY5956805.1"/>
    <property type="molecule type" value="Genomic_DNA"/>
</dbReference>
<dbReference type="Pfam" id="PF01713">
    <property type="entry name" value="Smr"/>
    <property type="match status" value="1"/>
</dbReference>
<dbReference type="Gene3D" id="3.30.1370.110">
    <property type="match status" value="1"/>
</dbReference>
<dbReference type="InterPro" id="IPR002625">
    <property type="entry name" value="Smr_dom"/>
</dbReference>
<evidence type="ECO:0000313" key="3">
    <source>
        <dbReference type="EMBL" id="MBY5956805.1"/>
    </source>
</evidence>
<feature type="domain" description="Smr" evidence="2">
    <location>
        <begin position="190"/>
        <end position="250"/>
    </location>
</feature>
<keyword evidence="4" id="KW-1185">Reference proteome</keyword>
<feature type="region of interest" description="Disordered" evidence="1">
    <location>
        <begin position="126"/>
        <end position="146"/>
    </location>
</feature>
<comment type="caution">
    <text evidence="3">The sequence shown here is derived from an EMBL/GenBank/DDBJ whole genome shotgun (WGS) entry which is preliminary data.</text>
</comment>
<accession>A0A953L7N7</accession>
<protein>
    <submittedName>
        <fullName evidence="3">Smr/MutS family protein</fullName>
    </submittedName>
</protein>
<dbReference type="RefSeq" id="WP_222578325.1">
    <property type="nucleotide sequence ID" value="NZ_JAHVHU010000002.1"/>
</dbReference>
<proteinExistence type="predicted"/>
<dbReference type="InterPro" id="IPR036063">
    <property type="entry name" value="Smr_dom_sf"/>
</dbReference>
<gene>
    <name evidence="3" type="ORF">KUV50_01570</name>
</gene>
<evidence type="ECO:0000313" key="4">
    <source>
        <dbReference type="Proteomes" id="UP000753961"/>
    </source>
</evidence>
<dbReference type="Proteomes" id="UP000753961">
    <property type="component" value="Unassembled WGS sequence"/>
</dbReference>
<dbReference type="AlphaFoldDB" id="A0A953L7N7"/>
<evidence type="ECO:0000259" key="2">
    <source>
        <dbReference type="Pfam" id="PF01713"/>
    </source>
</evidence>
<organism evidence="3 4">
    <name type="scientific">Membranihabitans marinus</name>
    <dbReference type="NCBI Taxonomy" id="1227546"/>
    <lineage>
        <taxon>Bacteria</taxon>
        <taxon>Pseudomonadati</taxon>
        <taxon>Bacteroidota</taxon>
        <taxon>Saprospiria</taxon>
        <taxon>Saprospirales</taxon>
        <taxon>Saprospiraceae</taxon>
        <taxon>Membranihabitans</taxon>
    </lineage>
</organism>